<dbReference type="EMBL" id="JPWH01000019">
    <property type="protein sequence ID" value="RCK44791.1"/>
    <property type="molecule type" value="Genomic_DNA"/>
</dbReference>
<evidence type="ECO:0000313" key="2">
    <source>
        <dbReference type="Proteomes" id="UP000252517"/>
    </source>
</evidence>
<dbReference type="InterPro" id="IPR019289">
    <property type="entry name" value="Phage_tail_E/E"/>
</dbReference>
<accession>A0A367WWB2</accession>
<proteinExistence type="predicted"/>
<dbReference type="Pfam" id="PF10109">
    <property type="entry name" value="Phage_TAC_7"/>
    <property type="match status" value="1"/>
</dbReference>
<protein>
    <recommendedName>
        <fullName evidence="3">Tail protein</fullName>
    </recommendedName>
</protein>
<dbReference type="AlphaFoldDB" id="A0A367WWB2"/>
<reference evidence="1 2" key="1">
    <citation type="submission" date="2014-07" db="EMBL/GenBank/DDBJ databases">
        <title>Draft genome sequence of Thalassospira profundimaris S25-3-2.</title>
        <authorList>
            <person name="Lai Q."/>
            <person name="Shao Z."/>
        </authorList>
    </citation>
    <scope>NUCLEOTIDE SEQUENCE [LARGE SCALE GENOMIC DNA]</scope>
    <source>
        <strain evidence="1 2">S25-3-2</strain>
    </source>
</reference>
<comment type="caution">
    <text evidence="1">The sequence shown here is derived from an EMBL/GenBank/DDBJ whole genome shotgun (WGS) entry which is preliminary data.</text>
</comment>
<organism evidence="1 2">
    <name type="scientific">Thalassospira profundimaris</name>
    <dbReference type="NCBI Taxonomy" id="502049"/>
    <lineage>
        <taxon>Bacteria</taxon>
        <taxon>Pseudomonadati</taxon>
        <taxon>Pseudomonadota</taxon>
        <taxon>Alphaproteobacteria</taxon>
        <taxon>Rhodospirillales</taxon>
        <taxon>Thalassospiraceae</taxon>
        <taxon>Thalassospira</taxon>
    </lineage>
</organism>
<name>A0A367WWB2_9PROT</name>
<sequence length="83" mass="9294">MALKSPLPYGTDKTLDKITVRRPLSGDLRGVKLTQLAELDTNVLFILLPRITMPAINESHVQQLDARDALAIMQEISVNFFTE</sequence>
<gene>
    <name evidence="1" type="ORF">TH25_19215</name>
</gene>
<evidence type="ECO:0008006" key="3">
    <source>
        <dbReference type="Google" id="ProtNLM"/>
    </source>
</evidence>
<dbReference type="Proteomes" id="UP000252517">
    <property type="component" value="Unassembled WGS sequence"/>
</dbReference>
<evidence type="ECO:0000313" key="1">
    <source>
        <dbReference type="EMBL" id="RCK44791.1"/>
    </source>
</evidence>